<dbReference type="InterPro" id="IPR029016">
    <property type="entry name" value="GAF-like_dom_sf"/>
</dbReference>
<dbReference type="InterPro" id="IPR003661">
    <property type="entry name" value="HisK_dim/P_dom"/>
</dbReference>
<dbReference type="PANTHER" id="PTHR33525:SF3">
    <property type="entry name" value="RIBONUCLEASE Y"/>
    <property type="match status" value="1"/>
</dbReference>
<dbReference type="InterPro" id="IPR003018">
    <property type="entry name" value="GAF"/>
</dbReference>
<evidence type="ECO:0000313" key="7">
    <source>
        <dbReference type="Proteomes" id="UP000243205"/>
    </source>
</evidence>
<evidence type="ECO:0000313" key="6">
    <source>
        <dbReference type="EMBL" id="SDE57293.1"/>
    </source>
</evidence>
<dbReference type="PANTHER" id="PTHR33525">
    <property type="match status" value="1"/>
</dbReference>
<dbReference type="Gene3D" id="1.10.287.130">
    <property type="match status" value="1"/>
</dbReference>
<dbReference type="InterPro" id="IPR005467">
    <property type="entry name" value="His_kinase_dom"/>
</dbReference>
<dbReference type="Gene3D" id="3.30.565.10">
    <property type="entry name" value="Histidine kinase-like ATPase, C-terminal domain"/>
    <property type="match status" value="1"/>
</dbReference>
<evidence type="ECO:0000256" key="2">
    <source>
        <dbReference type="ARBA" id="ARBA00012438"/>
    </source>
</evidence>
<dbReference type="SMART" id="SM00387">
    <property type="entry name" value="HATPase_c"/>
    <property type="match status" value="1"/>
</dbReference>
<dbReference type="EMBL" id="FNAQ01000017">
    <property type="protein sequence ID" value="SDE57293.1"/>
    <property type="molecule type" value="Genomic_DNA"/>
</dbReference>
<dbReference type="STRING" id="57664.SAMN05661003_1174"/>
<dbReference type="Pfam" id="PF08668">
    <property type="entry name" value="HDOD"/>
    <property type="match status" value="1"/>
</dbReference>
<dbReference type="PRINTS" id="PR00344">
    <property type="entry name" value="BCTRLSENSOR"/>
</dbReference>
<dbReference type="InterPro" id="IPR003594">
    <property type="entry name" value="HATPase_dom"/>
</dbReference>
<dbReference type="Pfam" id="PF02518">
    <property type="entry name" value="HATPase_c"/>
    <property type="match status" value="1"/>
</dbReference>
<dbReference type="AlphaFoldDB" id="A0A1G7E0P0"/>
<dbReference type="SUPFAM" id="SSF109604">
    <property type="entry name" value="HD-domain/PDEase-like"/>
    <property type="match status" value="1"/>
</dbReference>
<dbReference type="SMART" id="SM00065">
    <property type="entry name" value="GAF"/>
    <property type="match status" value="1"/>
</dbReference>
<keyword evidence="3" id="KW-0597">Phosphoprotein</keyword>
<dbReference type="InterPro" id="IPR036890">
    <property type="entry name" value="HATPase_C_sf"/>
</dbReference>
<evidence type="ECO:0000256" key="3">
    <source>
        <dbReference type="ARBA" id="ARBA00022553"/>
    </source>
</evidence>
<feature type="domain" description="HDOD" evidence="5">
    <location>
        <begin position="11"/>
        <end position="206"/>
    </location>
</feature>
<dbReference type="InterPro" id="IPR013976">
    <property type="entry name" value="HDOD"/>
</dbReference>
<dbReference type="InterPro" id="IPR052340">
    <property type="entry name" value="RNase_Y/CdgJ"/>
</dbReference>
<dbReference type="SUPFAM" id="SSF55781">
    <property type="entry name" value="GAF domain-like"/>
    <property type="match status" value="1"/>
</dbReference>
<dbReference type="Gene3D" id="1.10.3210.10">
    <property type="entry name" value="Hypothetical protein af1432"/>
    <property type="match status" value="1"/>
</dbReference>
<name>A0A1G7E0P0_9BACT</name>
<evidence type="ECO:0000256" key="1">
    <source>
        <dbReference type="ARBA" id="ARBA00000085"/>
    </source>
</evidence>
<dbReference type="PROSITE" id="PS50109">
    <property type="entry name" value="HIS_KIN"/>
    <property type="match status" value="1"/>
</dbReference>
<protein>
    <recommendedName>
        <fullName evidence="2">histidine kinase</fullName>
        <ecNumber evidence="2">2.7.13.3</ecNumber>
    </recommendedName>
</protein>
<accession>A0A1G7E0P0</accession>
<reference evidence="7" key="1">
    <citation type="submission" date="2016-10" db="EMBL/GenBank/DDBJ databases">
        <authorList>
            <person name="Varghese N."/>
            <person name="Submissions S."/>
        </authorList>
    </citation>
    <scope>NUCLEOTIDE SEQUENCE [LARGE SCALE GENOMIC DNA]</scope>
    <source>
        <strain evidence="7">DSM 8987</strain>
    </source>
</reference>
<keyword evidence="7" id="KW-1185">Reference proteome</keyword>
<dbReference type="GO" id="GO:0000155">
    <property type="term" value="F:phosphorelay sensor kinase activity"/>
    <property type="evidence" value="ECO:0007669"/>
    <property type="project" value="InterPro"/>
</dbReference>
<dbReference type="EC" id="2.7.13.3" evidence="2"/>
<dbReference type="Gene3D" id="3.30.450.40">
    <property type="match status" value="1"/>
</dbReference>
<dbReference type="InterPro" id="IPR004358">
    <property type="entry name" value="Sig_transdc_His_kin-like_C"/>
</dbReference>
<dbReference type="SUPFAM" id="SSF55874">
    <property type="entry name" value="ATPase domain of HSP90 chaperone/DNA topoisomerase II/histidine kinase"/>
    <property type="match status" value="1"/>
</dbReference>
<evidence type="ECO:0000259" key="4">
    <source>
        <dbReference type="PROSITE" id="PS50109"/>
    </source>
</evidence>
<comment type="catalytic activity">
    <reaction evidence="1">
        <text>ATP + protein L-histidine = ADP + protein N-phospho-L-histidine.</text>
        <dbReference type="EC" id="2.7.13.3"/>
    </reaction>
</comment>
<dbReference type="PROSITE" id="PS51833">
    <property type="entry name" value="HDOD"/>
    <property type="match status" value="1"/>
</dbReference>
<sequence>MHSEAWHIEQIAAVPEVLLRVLRLAQDAEVEFDALAALIEQEPALTARVLRLATSACFRPWSAVTQLRRLLVVLGQERIRQLAVTSAVQQVFSQIPPEHEALTDRLWFRSLLCAQLSRQLAQLTAYPHPEEAYLAGLLHALGQLVLLQSFPQRCPVLAVDAAALTQLQDIARDCFGCPAAEVAARLLVRWGLSPLLADAVRYQNQPARELREAAPLVQLVNLALRLVDAAQTAQAVDDPLLGLNAGLLQELIQQASADVAALAQDLGLSPAVAFERPARRALADQVRGLALLGGCRPVADPGADQTALLERMRQDLALVFNLDALEFLLCRDGGQLVGQSSPRRPRWNEIVLHWPDSASRVAEALRSGQVQLTDEHDTMAPLPDRQMAGLLGQEGLLVLPLVTGGMPLAAVVAGVGAAQGRRLAAQMPLLQLFADQLALVLARQRQWQQETAERLQGERDHYQLQVRKLLHEVNNPLTVIGNYLHVLQQKLDDPARTEELVLLQDELVRVGDLLARLRQPLEPLEATGEPAQLGLNALLRDLGRLFAVSLLAGRGLHLELDLDEGIPPLALSGAALRQLVLNLVRNAAEALPAGGQLRLVTRDRVYKNGTQLVELRIEDDGPGLPEAVLQRLFQPVTSSKAGHAGLGLVIVRNLVEQLGGEISCTSRVAAGTSFQILLPRRLLAQESADAGA</sequence>
<evidence type="ECO:0000259" key="5">
    <source>
        <dbReference type="PROSITE" id="PS51833"/>
    </source>
</evidence>
<dbReference type="Proteomes" id="UP000243205">
    <property type="component" value="Unassembled WGS sequence"/>
</dbReference>
<proteinExistence type="predicted"/>
<feature type="domain" description="Histidine kinase" evidence="4">
    <location>
        <begin position="468"/>
        <end position="682"/>
    </location>
</feature>
<gene>
    <name evidence="6" type="ORF">SAMN05661003_1174</name>
</gene>
<dbReference type="CDD" id="cd00082">
    <property type="entry name" value="HisKA"/>
    <property type="match status" value="1"/>
</dbReference>
<organism evidence="6 7">
    <name type="scientific">Desulfuromonas thiophila</name>
    <dbReference type="NCBI Taxonomy" id="57664"/>
    <lineage>
        <taxon>Bacteria</taxon>
        <taxon>Pseudomonadati</taxon>
        <taxon>Thermodesulfobacteriota</taxon>
        <taxon>Desulfuromonadia</taxon>
        <taxon>Desulfuromonadales</taxon>
        <taxon>Desulfuromonadaceae</taxon>
        <taxon>Desulfuromonas</taxon>
    </lineage>
</organism>